<comment type="caution">
    <text evidence="1">The sequence shown here is derived from an EMBL/GenBank/DDBJ whole genome shotgun (WGS) entry which is preliminary data.</text>
</comment>
<dbReference type="AlphaFoldDB" id="W4LND2"/>
<dbReference type="Proteomes" id="UP000019140">
    <property type="component" value="Unassembled WGS sequence"/>
</dbReference>
<protein>
    <recommendedName>
        <fullName evidence="3">Cytochrome P450</fullName>
    </recommendedName>
</protein>
<dbReference type="HOGENOM" id="CLU_2421487_0_0_7"/>
<gene>
    <name evidence="1" type="ORF">ETSY2_40950</name>
</gene>
<keyword evidence="2" id="KW-1185">Reference proteome</keyword>
<dbReference type="EMBL" id="AZHX01001842">
    <property type="protein sequence ID" value="ETW99384.1"/>
    <property type="molecule type" value="Genomic_DNA"/>
</dbReference>
<sequence length="91" mass="10456">MTTDLVHNPYRFGDLEAWREAVLALHREGPMHRMKPEEFRPFWAVIGHPELLEIERDPKRYTNGPVPVLASFIANGQIDGKAMPNLETLGY</sequence>
<evidence type="ECO:0000313" key="1">
    <source>
        <dbReference type="EMBL" id="ETW99384.1"/>
    </source>
</evidence>
<evidence type="ECO:0008006" key="3">
    <source>
        <dbReference type="Google" id="ProtNLM"/>
    </source>
</evidence>
<name>W4LND2_9BACT</name>
<organism evidence="1 2">
    <name type="scientific">Candidatus Entotheonella gemina</name>
    <dbReference type="NCBI Taxonomy" id="1429439"/>
    <lineage>
        <taxon>Bacteria</taxon>
        <taxon>Pseudomonadati</taxon>
        <taxon>Nitrospinota/Tectimicrobiota group</taxon>
        <taxon>Candidatus Tectimicrobiota</taxon>
        <taxon>Candidatus Entotheonellia</taxon>
        <taxon>Candidatus Entotheonellales</taxon>
        <taxon>Candidatus Entotheonellaceae</taxon>
        <taxon>Candidatus Entotheonella</taxon>
    </lineage>
</organism>
<reference evidence="1 2" key="1">
    <citation type="journal article" date="2014" name="Nature">
        <title>An environmental bacterial taxon with a large and distinct metabolic repertoire.</title>
        <authorList>
            <person name="Wilson M.C."/>
            <person name="Mori T."/>
            <person name="Ruckert C."/>
            <person name="Uria A.R."/>
            <person name="Helf M.J."/>
            <person name="Takada K."/>
            <person name="Gernert C."/>
            <person name="Steffens U.A."/>
            <person name="Heycke N."/>
            <person name="Schmitt S."/>
            <person name="Rinke C."/>
            <person name="Helfrich E.J."/>
            <person name="Brachmann A.O."/>
            <person name="Gurgui C."/>
            <person name="Wakimoto T."/>
            <person name="Kracht M."/>
            <person name="Crusemann M."/>
            <person name="Hentschel U."/>
            <person name="Abe I."/>
            <person name="Matsunaga S."/>
            <person name="Kalinowski J."/>
            <person name="Takeyama H."/>
            <person name="Piel J."/>
        </authorList>
    </citation>
    <scope>NUCLEOTIDE SEQUENCE [LARGE SCALE GENOMIC DNA]</scope>
    <source>
        <strain evidence="2">TSY2</strain>
    </source>
</reference>
<accession>W4LND2</accession>
<evidence type="ECO:0000313" key="2">
    <source>
        <dbReference type="Proteomes" id="UP000019140"/>
    </source>
</evidence>
<proteinExistence type="predicted"/>